<name>A0ACC2M5U5_PERAE</name>
<evidence type="ECO:0000313" key="1">
    <source>
        <dbReference type="EMBL" id="KAJ8641157.1"/>
    </source>
</evidence>
<sequence>MITLIRMAEFIQVISNDCLLGPSPHHTSEACVSVTQIVDIMDFTLEEEEETKQSVSTPIPEVGWHLLLVCCTITPTTMKILDAKAGVLTNFEVLNLLRLRGATSDPLGSLGAVTSSECKVFDYLVQSAACNQTRECIDEFLKRSEKYHLANAEKLNIINVRPKVGASIYPFIEDCETRLQNEGEDLNELEELAKLVVETLPPPPGTSEAVEQ</sequence>
<keyword evidence="2" id="KW-1185">Reference proteome</keyword>
<reference evidence="1 2" key="1">
    <citation type="journal article" date="2022" name="Hortic Res">
        <title>A haplotype resolved chromosomal level avocado genome allows analysis of novel avocado genes.</title>
        <authorList>
            <person name="Nath O."/>
            <person name="Fletcher S.J."/>
            <person name="Hayward A."/>
            <person name="Shaw L.M."/>
            <person name="Masouleh A.K."/>
            <person name="Furtado A."/>
            <person name="Henry R.J."/>
            <person name="Mitter N."/>
        </authorList>
    </citation>
    <scope>NUCLEOTIDE SEQUENCE [LARGE SCALE GENOMIC DNA]</scope>
    <source>
        <strain evidence="2">cv. Hass</strain>
    </source>
</reference>
<protein>
    <submittedName>
        <fullName evidence="1">Uncharacterized protein</fullName>
    </submittedName>
</protein>
<organism evidence="1 2">
    <name type="scientific">Persea americana</name>
    <name type="common">Avocado</name>
    <dbReference type="NCBI Taxonomy" id="3435"/>
    <lineage>
        <taxon>Eukaryota</taxon>
        <taxon>Viridiplantae</taxon>
        <taxon>Streptophyta</taxon>
        <taxon>Embryophyta</taxon>
        <taxon>Tracheophyta</taxon>
        <taxon>Spermatophyta</taxon>
        <taxon>Magnoliopsida</taxon>
        <taxon>Magnoliidae</taxon>
        <taxon>Laurales</taxon>
        <taxon>Lauraceae</taxon>
        <taxon>Persea</taxon>
    </lineage>
</organism>
<dbReference type="Proteomes" id="UP001234297">
    <property type="component" value="Chromosome 5"/>
</dbReference>
<evidence type="ECO:0000313" key="2">
    <source>
        <dbReference type="Proteomes" id="UP001234297"/>
    </source>
</evidence>
<comment type="caution">
    <text evidence="1">The sequence shown here is derived from an EMBL/GenBank/DDBJ whole genome shotgun (WGS) entry which is preliminary data.</text>
</comment>
<accession>A0ACC2M5U5</accession>
<gene>
    <name evidence="1" type="ORF">MRB53_017851</name>
</gene>
<dbReference type="EMBL" id="CM056813">
    <property type="protein sequence ID" value="KAJ8641157.1"/>
    <property type="molecule type" value="Genomic_DNA"/>
</dbReference>
<proteinExistence type="predicted"/>